<name>A0A9X2GJU7_9ACTN</name>
<dbReference type="RefSeq" id="WP_253747907.1">
    <property type="nucleotide sequence ID" value="NZ_BAABKA010000066.1"/>
</dbReference>
<feature type="signal peptide" evidence="1">
    <location>
        <begin position="1"/>
        <end position="33"/>
    </location>
</feature>
<comment type="caution">
    <text evidence="2">The sequence shown here is derived from an EMBL/GenBank/DDBJ whole genome shotgun (WGS) entry which is preliminary data.</text>
</comment>
<dbReference type="AlphaFoldDB" id="A0A9X2GJU7"/>
<keyword evidence="1" id="KW-0732">Signal</keyword>
<evidence type="ECO:0000256" key="1">
    <source>
        <dbReference type="SAM" id="SignalP"/>
    </source>
</evidence>
<gene>
    <name evidence="2" type="ORF">HD597_007221</name>
</gene>
<dbReference type="Proteomes" id="UP001139648">
    <property type="component" value="Unassembled WGS sequence"/>
</dbReference>
<reference evidence="2" key="1">
    <citation type="submission" date="2022-06" db="EMBL/GenBank/DDBJ databases">
        <title>Sequencing the genomes of 1000 actinobacteria strains.</title>
        <authorList>
            <person name="Klenk H.-P."/>
        </authorList>
    </citation>
    <scope>NUCLEOTIDE SEQUENCE</scope>
    <source>
        <strain evidence="2">DSM 46694</strain>
    </source>
</reference>
<dbReference type="EMBL" id="JAMZEB010000002">
    <property type="protein sequence ID" value="MCP2360201.1"/>
    <property type="molecule type" value="Genomic_DNA"/>
</dbReference>
<organism evidence="2 3">
    <name type="scientific">Nonomuraea thailandensis</name>
    <dbReference type="NCBI Taxonomy" id="1188745"/>
    <lineage>
        <taxon>Bacteria</taxon>
        <taxon>Bacillati</taxon>
        <taxon>Actinomycetota</taxon>
        <taxon>Actinomycetes</taxon>
        <taxon>Streptosporangiales</taxon>
        <taxon>Streptosporangiaceae</taxon>
        <taxon>Nonomuraea</taxon>
    </lineage>
</organism>
<feature type="chain" id="PRO_5040999112" evidence="1">
    <location>
        <begin position="34"/>
        <end position="182"/>
    </location>
</feature>
<sequence>MKRLLEGTTTRSGVVVAAVALAGGLLTASPAGATTVTGGSAATTVTFTADSSALARPRNGTILYDRISGGQGRLKIKNGLSRDGVVALVRGKTKAISIYVRAKSTATITDVRDGTYRIYFTTGTSFNRSKGRFTRNAVYQRFSEKLTYRTTATRIPGWSLTLNPVRGGNARTTSVNPKDFPA</sequence>
<proteinExistence type="predicted"/>
<protein>
    <submittedName>
        <fullName evidence="2">Uncharacterized protein</fullName>
    </submittedName>
</protein>
<accession>A0A9X2GJU7</accession>
<keyword evidence="3" id="KW-1185">Reference proteome</keyword>
<evidence type="ECO:0000313" key="3">
    <source>
        <dbReference type="Proteomes" id="UP001139648"/>
    </source>
</evidence>
<evidence type="ECO:0000313" key="2">
    <source>
        <dbReference type="EMBL" id="MCP2360201.1"/>
    </source>
</evidence>